<keyword evidence="1 4" id="KW-0812">Transmembrane</keyword>
<feature type="transmembrane region" description="Helical" evidence="4">
    <location>
        <begin position="354"/>
        <end position="377"/>
    </location>
</feature>
<organism evidence="6 7">
    <name type="scientific">Mangrovimicrobium sediminis</name>
    <dbReference type="NCBI Taxonomy" id="2562682"/>
    <lineage>
        <taxon>Bacteria</taxon>
        <taxon>Pseudomonadati</taxon>
        <taxon>Pseudomonadota</taxon>
        <taxon>Gammaproteobacteria</taxon>
        <taxon>Cellvibrionales</taxon>
        <taxon>Halieaceae</taxon>
        <taxon>Mangrovimicrobium</taxon>
    </lineage>
</organism>
<dbReference type="PROSITE" id="PS50850">
    <property type="entry name" value="MFS"/>
    <property type="match status" value="1"/>
</dbReference>
<evidence type="ECO:0000313" key="7">
    <source>
        <dbReference type="Proteomes" id="UP000298050"/>
    </source>
</evidence>
<feature type="transmembrane region" description="Helical" evidence="4">
    <location>
        <begin position="83"/>
        <end position="101"/>
    </location>
</feature>
<feature type="transmembrane region" description="Helical" evidence="4">
    <location>
        <begin position="319"/>
        <end position="342"/>
    </location>
</feature>
<dbReference type="InterPro" id="IPR036259">
    <property type="entry name" value="MFS_trans_sf"/>
</dbReference>
<gene>
    <name evidence="6" type="ORF">E4634_11385</name>
</gene>
<keyword evidence="3 4" id="KW-0472">Membrane</keyword>
<evidence type="ECO:0000256" key="4">
    <source>
        <dbReference type="SAM" id="Phobius"/>
    </source>
</evidence>
<sequence length="421" mass="44177">MTAQHTAAHEWRLYWALALTTAVGFSFHSVATYSIGLFIEPLQAEFGWGRAVITAGLTISALLTVPLAPIVGAMIDRWGTRRLAIPGLILKALSLCVFAFADGSEAQWYALWTFYALVALGVKATVWTAAISSVFSAGRGLALAVTLSGTAVAQILAPPLTQWLIAEFGWRTAWVALGLGWGFPALLLAILCLYDARDRERRARAPGDTSAPSLDLRGLTPREALRSTALIRIGIATLVILILTIGVIVHQVPILAERGVDREKAAYLASLAGVAGIVGKLLTGYLMDRVDAGWVAAATMSALAVALFALLRASADSALLLFAIALIGYASGCKIQICAYLTSRYAGMRHFGKIFGVMSSLIALGAGLGPLLVGAVHDAYGGYAPFLLAGIPGALLGGFLLVGLGPYPDWSAAQGVKDSSP</sequence>
<feature type="transmembrane region" description="Helical" evidence="4">
    <location>
        <begin position="141"/>
        <end position="161"/>
    </location>
</feature>
<dbReference type="Gene3D" id="1.20.1250.20">
    <property type="entry name" value="MFS general substrate transporter like domains"/>
    <property type="match status" value="2"/>
</dbReference>
<feature type="transmembrane region" description="Helical" evidence="4">
    <location>
        <begin position="229"/>
        <end position="253"/>
    </location>
</feature>
<dbReference type="EMBL" id="SRLE01000007">
    <property type="protein sequence ID" value="TGD73682.1"/>
    <property type="molecule type" value="Genomic_DNA"/>
</dbReference>
<dbReference type="PANTHER" id="PTHR11360:SF290">
    <property type="entry name" value="MONOCARBOXYLATE MFS PERMEASE"/>
    <property type="match status" value="1"/>
</dbReference>
<feature type="domain" description="Major facilitator superfamily (MFS) profile" evidence="5">
    <location>
        <begin position="17"/>
        <end position="408"/>
    </location>
</feature>
<evidence type="ECO:0000256" key="1">
    <source>
        <dbReference type="ARBA" id="ARBA00022692"/>
    </source>
</evidence>
<dbReference type="AlphaFoldDB" id="A0A4Z0M260"/>
<feature type="transmembrane region" description="Helical" evidence="4">
    <location>
        <begin position="173"/>
        <end position="194"/>
    </location>
</feature>
<evidence type="ECO:0000256" key="3">
    <source>
        <dbReference type="ARBA" id="ARBA00023136"/>
    </source>
</evidence>
<keyword evidence="2 4" id="KW-1133">Transmembrane helix</keyword>
<dbReference type="Proteomes" id="UP000298050">
    <property type="component" value="Unassembled WGS sequence"/>
</dbReference>
<evidence type="ECO:0000259" key="5">
    <source>
        <dbReference type="PROSITE" id="PS50850"/>
    </source>
</evidence>
<evidence type="ECO:0000313" key="6">
    <source>
        <dbReference type="EMBL" id="TGD73682.1"/>
    </source>
</evidence>
<feature type="transmembrane region" description="Helical" evidence="4">
    <location>
        <begin position="107"/>
        <end position="129"/>
    </location>
</feature>
<dbReference type="PANTHER" id="PTHR11360">
    <property type="entry name" value="MONOCARBOXYLATE TRANSPORTER"/>
    <property type="match status" value="1"/>
</dbReference>
<feature type="transmembrane region" description="Helical" evidence="4">
    <location>
        <begin position="12"/>
        <end position="39"/>
    </location>
</feature>
<dbReference type="OrthoDB" id="3199327at2"/>
<feature type="transmembrane region" description="Helical" evidence="4">
    <location>
        <begin position="383"/>
        <end position="404"/>
    </location>
</feature>
<reference evidence="6 7" key="1">
    <citation type="submission" date="2019-04" db="EMBL/GenBank/DDBJ databases">
        <title>Taxonomy of novel Haliea sp. from mangrove soil of West Coast of India.</title>
        <authorList>
            <person name="Verma A."/>
            <person name="Kumar P."/>
            <person name="Krishnamurthi S."/>
        </authorList>
    </citation>
    <scope>NUCLEOTIDE SEQUENCE [LARGE SCALE GENOMIC DNA]</scope>
    <source>
        <strain evidence="6 7">SAOS-164</strain>
    </source>
</reference>
<dbReference type="SUPFAM" id="SSF103473">
    <property type="entry name" value="MFS general substrate transporter"/>
    <property type="match status" value="1"/>
</dbReference>
<feature type="transmembrane region" description="Helical" evidence="4">
    <location>
        <begin position="51"/>
        <end position="71"/>
    </location>
</feature>
<feature type="transmembrane region" description="Helical" evidence="4">
    <location>
        <begin position="265"/>
        <end position="287"/>
    </location>
</feature>
<keyword evidence="7" id="KW-1185">Reference proteome</keyword>
<feature type="transmembrane region" description="Helical" evidence="4">
    <location>
        <begin position="294"/>
        <end position="313"/>
    </location>
</feature>
<name>A0A4Z0M260_9GAMM</name>
<dbReference type="InterPro" id="IPR020846">
    <property type="entry name" value="MFS_dom"/>
</dbReference>
<proteinExistence type="predicted"/>
<comment type="caution">
    <text evidence="6">The sequence shown here is derived from an EMBL/GenBank/DDBJ whole genome shotgun (WGS) entry which is preliminary data.</text>
</comment>
<dbReference type="GO" id="GO:0022857">
    <property type="term" value="F:transmembrane transporter activity"/>
    <property type="evidence" value="ECO:0007669"/>
    <property type="project" value="InterPro"/>
</dbReference>
<dbReference type="InterPro" id="IPR011701">
    <property type="entry name" value="MFS"/>
</dbReference>
<dbReference type="InterPro" id="IPR050327">
    <property type="entry name" value="Proton-linked_MCT"/>
</dbReference>
<accession>A0A4Z0M260</accession>
<protein>
    <submittedName>
        <fullName evidence="6">MFS transporter</fullName>
    </submittedName>
</protein>
<dbReference type="Pfam" id="PF07690">
    <property type="entry name" value="MFS_1"/>
    <property type="match status" value="1"/>
</dbReference>
<evidence type="ECO:0000256" key="2">
    <source>
        <dbReference type="ARBA" id="ARBA00022989"/>
    </source>
</evidence>